<feature type="transmembrane region" description="Helical" evidence="6">
    <location>
        <begin position="456"/>
        <end position="472"/>
    </location>
</feature>
<organism evidence="8 9">
    <name type="scientific">Methylomonas subterranea</name>
    <dbReference type="NCBI Taxonomy" id="2952225"/>
    <lineage>
        <taxon>Bacteria</taxon>
        <taxon>Pseudomonadati</taxon>
        <taxon>Pseudomonadota</taxon>
        <taxon>Gammaproteobacteria</taxon>
        <taxon>Methylococcales</taxon>
        <taxon>Methylococcaceae</taxon>
        <taxon>Methylomonas</taxon>
    </lineage>
</organism>
<dbReference type="EMBL" id="JANIBJ010000032">
    <property type="protein sequence ID" value="MCQ8105553.1"/>
    <property type="molecule type" value="Genomic_DNA"/>
</dbReference>
<feature type="transmembrane region" description="Helical" evidence="6">
    <location>
        <begin position="269"/>
        <end position="286"/>
    </location>
</feature>
<dbReference type="Pfam" id="PF13567">
    <property type="entry name" value="DUF4131"/>
    <property type="match status" value="1"/>
</dbReference>
<feature type="transmembrane region" description="Helical" evidence="6">
    <location>
        <begin position="393"/>
        <end position="421"/>
    </location>
</feature>
<dbReference type="InterPro" id="IPR001279">
    <property type="entry name" value="Metallo-B-lactamas"/>
</dbReference>
<keyword evidence="4 6" id="KW-1133">Transmembrane helix</keyword>
<protein>
    <submittedName>
        <fullName evidence="8">DNA internalization-related competence protein ComEC/Rec2</fullName>
    </submittedName>
</protein>
<evidence type="ECO:0000313" key="8">
    <source>
        <dbReference type="EMBL" id="MCQ8105553.1"/>
    </source>
</evidence>
<dbReference type="Proteomes" id="UP001524499">
    <property type="component" value="Unassembled WGS sequence"/>
</dbReference>
<name>A0ABT1TJB1_9GAMM</name>
<evidence type="ECO:0000256" key="4">
    <source>
        <dbReference type="ARBA" id="ARBA00022989"/>
    </source>
</evidence>
<dbReference type="RefSeq" id="WP_256603565.1">
    <property type="nucleotide sequence ID" value="NZ_JANIBJ010000032.1"/>
</dbReference>
<feature type="transmembrane region" description="Helical" evidence="6">
    <location>
        <begin position="366"/>
        <end position="387"/>
    </location>
</feature>
<feature type="domain" description="Metallo-beta-lactamase" evidence="7">
    <location>
        <begin position="510"/>
        <end position="697"/>
    </location>
</feature>
<evidence type="ECO:0000256" key="5">
    <source>
        <dbReference type="ARBA" id="ARBA00023136"/>
    </source>
</evidence>
<keyword evidence="5 6" id="KW-0472">Membrane</keyword>
<comment type="caution">
    <text evidence="8">The sequence shown here is derived from an EMBL/GenBank/DDBJ whole genome shotgun (WGS) entry which is preliminary data.</text>
</comment>
<keyword evidence="3 6" id="KW-0812">Transmembrane</keyword>
<dbReference type="PANTHER" id="PTHR30619:SF1">
    <property type="entry name" value="RECOMBINATION PROTEIN 2"/>
    <property type="match status" value="1"/>
</dbReference>
<dbReference type="PANTHER" id="PTHR30619">
    <property type="entry name" value="DNA INTERNALIZATION/COMPETENCE PROTEIN COMEC/REC2"/>
    <property type="match status" value="1"/>
</dbReference>
<dbReference type="NCBIfam" id="TIGR00360">
    <property type="entry name" value="ComEC_N-term"/>
    <property type="match status" value="1"/>
</dbReference>
<evidence type="ECO:0000313" key="9">
    <source>
        <dbReference type="Proteomes" id="UP001524499"/>
    </source>
</evidence>
<dbReference type="Pfam" id="PF00753">
    <property type="entry name" value="Lactamase_B"/>
    <property type="match status" value="1"/>
</dbReference>
<dbReference type="InterPro" id="IPR025405">
    <property type="entry name" value="DUF4131"/>
</dbReference>
<sequence length="757" mass="82179">MQILSFIAGIAWVQQWIRLPNAWEWGCLLGLAALLARRRHWHACLLICGAIWAGAYADWLLSDRLAPALAGKDTIVRGYIAGIPKSADNRVGFDFKVTRADPGVPDKLRLNWYYPPGDLKAGQAWELTLRLRRPHGRANPGAFDYEAWLFANHIGATGYVRAKPQPVRFDPPFSVARYLALSRQAIADRLDSLLPGSEQLGVVQALVIGSQDAISQRQWRVFRQTGIVHLMVISGAHISLVAGGVFMIVRRFWARLGFLAVSPQNAAAVSAWLAALCYAALAGFSVPAQRALVMLTVGLLALVWQRNVAIARVLSIALLLVVALDPLALLSVGFCLSFAAVGLLVYVSSGRLGRARYWRRTGQVHVAMAVGLAPLLMVFFQQVSLVAPLANCVAVPIIGLLVVPLSLLAAGAAFLSADLAYCLAWPAERLLHGLWWVLQQMAAWPFSALFTGTPPWYGLLFGVLAVLLLLAPKGMPGRYLSPILLLPLCFAPVEKPSSGEIRFTLLDVGQGLAAVVQTERHALVFDTGAKFSQQADMGESVVLPFLRYRGIAQLDALVISHGDNDHSGGAAAVMAEIPVTAIYSSVPDWASQAGGIYCRAGQHWHWDGVDFDMLSPGTEPFGSENDNSCVLSISNGRFRFLLTGDIQQSAESWLVRRYGSSLASSVLVAPHHGSKTSSSSGFLQQVRPELILIPAGHGNRFGFPHAAVLRRYAAMHIKSFTTGQAGAIDLKTDGATMEPDLMRQHSRRYWTDDAVAK</sequence>
<dbReference type="InterPro" id="IPR035681">
    <property type="entry name" value="ComA-like_MBL"/>
</dbReference>
<dbReference type="InterPro" id="IPR036866">
    <property type="entry name" value="RibonucZ/Hydroxyglut_hydro"/>
</dbReference>
<dbReference type="Pfam" id="PF03772">
    <property type="entry name" value="Competence"/>
    <property type="match status" value="1"/>
</dbReference>
<dbReference type="InterPro" id="IPR052159">
    <property type="entry name" value="Competence_DNA_uptake"/>
</dbReference>
<feature type="transmembrane region" description="Helical" evidence="6">
    <location>
        <begin position="327"/>
        <end position="346"/>
    </location>
</feature>
<keyword evidence="2" id="KW-1003">Cell membrane</keyword>
<reference evidence="8 9" key="1">
    <citation type="submission" date="2022-07" db="EMBL/GenBank/DDBJ databases">
        <title>Methylomonas rivi sp. nov., Methylomonas rosea sp. nov., Methylomonas aureus sp. nov. and Methylomonas subterranea sp. nov., four novel methanotrophs isolated from a freshwater creek and the deep terrestrial subsurface.</title>
        <authorList>
            <person name="Abin C."/>
            <person name="Sankaranarayanan K."/>
            <person name="Garner C."/>
            <person name="Sindelar R."/>
            <person name="Kotary K."/>
            <person name="Garner R."/>
            <person name="Barclay S."/>
            <person name="Lawson P."/>
            <person name="Krumholz L."/>
        </authorList>
    </citation>
    <scope>NUCLEOTIDE SEQUENCE [LARGE SCALE GENOMIC DNA]</scope>
    <source>
        <strain evidence="8 9">SURF-2</strain>
    </source>
</reference>
<keyword evidence="9" id="KW-1185">Reference proteome</keyword>
<dbReference type="SUPFAM" id="SSF56281">
    <property type="entry name" value="Metallo-hydrolase/oxidoreductase"/>
    <property type="match status" value="1"/>
</dbReference>
<comment type="subcellular location">
    <subcellularLocation>
        <location evidence="1">Cell membrane</location>
        <topology evidence="1">Multi-pass membrane protein</topology>
    </subcellularLocation>
</comment>
<dbReference type="Gene3D" id="3.60.15.10">
    <property type="entry name" value="Ribonuclease Z/Hydroxyacylglutathione hydrolase-like"/>
    <property type="match status" value="1"/>
</dbReference>
<evidence type="ECO:0000259" key="7">
    <source>
        <dbReference type="SMART" id="SM00849"/>
    </source>
</evidence>
<dbReference type="NCBIfam" id="TIGR00361">
    <property type="entry name" value="ComEC_Rec2"/>
    <property type="match status" value="1"/>
</dbReference>
<gene>
    <name evidence="8" type="ORF">NP590_15685</name>
</gene>
<feature type="transmembrane region" description="Helical" evidence="6">
    <location>
        <begin position="227"/>
        <end position="249"/>
    </location>
</feature>
<feature type="transmembrane region" description="Helical" evidence="6">
    <location>
        <begin position="293"/>
        <end position="321"/>
    </location>
</feature>
<dbReference type="InterPro" id="IPR004797">
    <property type="entry name" value="Competence_ComEC/Rec2"/>
</dbReference>
<evidence type="ECO:0000256" key="1">
    <source>
        <dbReference type="ARBA" id="ARBA00004651"/>
    </source>
</evidence>
<proteinExistence type="predicted"/>
<evidence type="ECO:0000256" key="2">
    <source>
        <dbReference type="ARBA" id="ARBA00022475"/>
    </source>
</evidence>
<evidence type="ECO:0000256" key="3">
    <source>
        <dbReference type="ARBA" id="ARBA00022692"/>
    </source>
</evidence>
<dbReference type="InterPro" id="IPR004477">
    <property type="entry name" value="ComEC_N"/>
</dbReference>
<dbReference type="CDD" id="cd07731">
    <property type="entry name" value="ComA-like_MBL-fold"/>
    <property type="match status" value="1"/>
</dbReference>
<evidence type="ECO:0000256" key="6">
    <source>
        <dbReference type="SAM" id="Phobius"/>
    </source>
</evidence>
<dbReference type="SMART" id="SM00849">
    <property type="entry name" value="Lactamase_B"/>
    <property type="match status" value="1"/>
</dbReference>
<accession>A0ABT1TJB1</accession>